<feature type="region of interest" description="Disordered" evidence="1">
    <location>
        <begin position="290"/>
        <end position="309"/>
    </location>
</feature>
<feature type="compositionally biased region" description="Low complexity" evidence="1">
    <location>
        <begin position="225"/>
        <end position="259"/>
    </location>
</feature>
<keyword evidence="5" id="KW-1185">Reference proteome</keyword>
<reference evidence="4 5" key="1">
    <citation type="journal article" date="2006" name="Science">
        <title>Phytophthora genome sequences uncover evolutionary origins and mechanisms of pathogenesis.</title>
        <authorList>
            <person name="Tyler B.M."/>
            <person name="Tripathy S."/>
            <person name="Zhang X."/>
            <person name="Dehal P."/>
            <person name="Jiang R.H."/>
            <person name="Aerts A."/>
            <person name="Arredondo F.D."/>
            <person name="Baxter L."/>
            <person name="Bensasson D."/>
            <person name="Beynon J.L."/>
            <person name="Chapman J."/>
            <person name="Damasceno C.M."/>
            <person name="Dorrance A.E."/>
            <person name="Dou D."/>
            <person name="Dickerman A.W."/>
            <person name="Dubchak I.L."/>
            <person name="Garbelotto M."/>
            <person name="Gijzen M."/>
            <person name="Gordon S.G."/>
            <person name="Govers F."/>
            <person name="Grunwald N.J."/>
            <person name="Huang W."/>
            <person name="Ivors K.L."/>
            <person name="Jones R.W."/>
            <person name="Kamoun S."/>
            <person name="Krampis K."/>
            <person name="Lamour K.H."/>
            <person name="Lee M.K."/>
            <person name="McDonald W.H."/>
            <person name="Medina M."/>
            <person name="Meijer H.J."/>
            <person name="Nordberg E.K."/>
            <person name="Maclean D.J."/>
            <person name="Ospina-Giraldo M.D."/>
            <person name="Morris P.F."/>
            <person name="Phuntumart V."/>
            <person name="Putnam N.H."/>
            <person name="Rash S."/>
            <person name="Rose J.K."/>
            <person name="Sakihama Y."/>
            <person name="Salamov A.A."/>
            <person name="Savidor A."/>
            <person name="Scheuring C.F."/>
            <person name="Smith B.M."/>
            <person name="Sobral B.W."/>
            <person name="Terry A."/>
            <person name="Torto-Alalibo T.A."/>
            <person name="Win J."/>
            <person name="Xu Z."/>
            <person name="Zhang H."/>
            <person name="Grigoriev I.V."/>
            <person name="Rokhsar D.S."/>
            <person name="Boore J.L."/>
        </authorList>
    </citation>
    <scope>NUCLEOTIDE SEQUENCE [LARGE SCALE GENOMIC DNA]</scope>
    <source>
        <strain evidence="4 5">P6497</strain>
    </source>
</reference>
<evidence type="ECO:0000313" key="5">
    <source>
        <dbReference type="Proteomes" id="UP000002640"/>
    </source>
</evidence>
<evidence type="ECO:0000256" key="2">
    <source>
        <dbReference type="SAM" id="Phobius"/>
    </source>
</evidence>
<dbReference type="GeneID" id="20638881"/>
<keyword evidence="2" id="KW-1133">Transmembrane helix</keyword>
<feature type="transmembrane region" description="Helical" evidence="2">
    <location>
        <begin position="318"/>
        <end position="341"/>
    </location>
</feature>
<dbReference type="SMR" id="G4YFI0"/>
<keyword evidence="3" id="KW-0732">Signal</keyword>
<dbReference type="AlphaFoldDB" id="G4YFI0"/>
<gene>
    <name evidence="4" type="ORF">PHYSODRAFT_257581</name>
</gene>
<dbReference type="RefSeq" id="XP_009514240.1">
    <property type="nucleotide sequence ID" value="XM_009515945.1"/>
</dbReference>
<accession>G4YFI0</accession>
<feature type="signal peptide" evidence="3">
    <location>
        <begin position="1"/>
        <end position="18"/>
    </location>
</feature>
<name>G4YFI0_PHYSP</name>
<feature type="compositionally biased region" description="Polar residues" evidence="1">
    <location>
        <begin position="361"/>
        <end position="373"/>
    </location>
</feature>
<sequence>MRLSLWVVSLAAFGLLEASATSVPNVIAYYHSTSCDATPNRVDLEFNSDCNSQCLENLDGDWKAWNYICPLGDYKKAVWDAFGGASYILQEAYIGGCDSRAGGACAFLASGKCEQVIMFIKDWDYAVYSIAQLESDGSASVKYFTESDCSTALAEARPLTPYITAQDTTIDKATLNSDSCDGDDYRWSYYSSSSPYTPDTGSASSGSTSKPADDGSSSSKEDSTADSGSGSSTKSTSSDSGTSKGDSKESSAASSTGSTPDEDSSALPTASNSNSSTIDSSIAKKITRIRDASGQASTDGTSTKVAQSSGAFTSGNTLGIIAGAAGALFIVVIVVLGLILYRRRSDKAQKGRLPDGRQSEYALQNTPSSDQQN</sequence>
<feature type="compositionally biased region" description="Basic and acidic residues" evidence="1">
    <location>
        <begin position="346"/>
        <end position="358"/>
    </location>
</feature>
<dbReference type="CDD" id="cd12087">
    <property type="entry name" value="TM_EGFR-like"/>
    <property type="match status" value="1"/>
</dbReference>
<feature type="region of interest" description="Disordered" evidence="1">
    <location>
        <begin position="194"/>
        <end position="279"/>
    </location>
</feature>
<feature type="compositionally biased region" description="Polar residues" evidence="1">
    <location>
        <begin position="294"/>
        <end position="309"/>
    </location>
</feature>
<keyword evidence="2" id="KW-0472">Membrane</keyword>
<feature type="region of interest" description="Disordered" evidence="1">
    <location>
        <begin position="346"/>
        <end position="373"/>
    </location>
</feature>
<dbReference type="InParanoid" id="G4YFI0"/>
<dbReference type="KEGG" id="psoj:PHYSODRAFT_257581"/>
<proteinExistence type="predicted"/>
<keyword evidence="2" id="KW-0812">Transmembrane</keyword>
<protein>
    <submittedName>
        <fullName evidence="4">Uncharacterized protein</fullName>
    </submittedName>
</protein>
<dbReference type="Proteomes" id="UP000002640">
    <property type="component" value="Unassembled WGS sequence"/>
</dbReference>
<feature type="compositionally biased region" description="Low complexity" evidence="1">
    <location>
        <begin position="269"/>
        <end position="279"/>
    </location>
</feature>
<feature type="chain" id="PRO_5003471234" evidence="3">
    <location>
        <begin position="19"/>
        <end position="373"/>
    </location>
</feature>
<evidence type="ECO:0000256" key="1">
    <source>
        <dbReference type="SAM" id="MobiDB-lite"/>
    </source>
</evidence>
<evidence type="ECO:0000313" key="4">
    <source>
        <dbReference type="EMBL" id="EGZ26965.1"/>
    </source>
</evidence>
<dbReference type="STRING" id="1094619.G4YFI0"/>
<dbReference type="EMBL" id="JH159151">
    <property type="protein sequence ID" value="EGZ26965.1"/>
    <property type="molecule type" value="Genomic_DNA"/>
</dbReference>
<evidence type="ECO:0000256" key="3">
    <source>
        <dbReference type="SAM" id="SignalP"/>
    </source>
</evidence>
<organism evidence="4 5">
    <name type="scientific">Phytophthora sojae (strain P6497)</name>
    <name type="common">Soybean stem and root rot agent</name>
    <name type="synonym">Phytophthora megasperma f. sp. glycines</name>
    <dbReference type="NCBI Taxonomy" id="1094619"/>
    <lineage>
        <taxon>Eukaryota</taxon>
        <taxon>Sar</taxon>
        <taxon>Stramenopiles</taxon>
        <taxon>Oomycota</taxon>
        <taxon>Peronosporomycetes</taxon>
        <taxon>Peronosporales</taxon>
        <taxon>Peronosporaceae</taxon>
        <taxon>Phytophthora</taxon>
    </lineage>
</organism>